<dbReference type="InterPro" id="IPR011990">
    <property type="entry name" value="TPR-like_helical_dom_sf"/>
</dbReference>
<dbReference type="FunFam" id="1.25.40.10:FF:000381">
    <property type="entry name" value="Pentatricopeptide repeat-containing protein"/>
    <property type="match status" value="1"/>
</dbReference>
<dbReference type="OrthoDB" id="185373at2759"/>
<dbReference type="Pfam" id="PF13041">
    <property type="entry name" value="PPR_2"/>
    <property type="match status" value="2"/>
</dbReference>
<reference evidence="3" key="1">
    <citation type="submission" date="2021-01" db="EMBL/GenBank/DDBJ databases">
        <title>Adiantum capillus-veneris genome.</title>
        <authorList>
            <person name="Fang Y."/>
            <person name="Liao Q."/>
        </authorList>
    </citation>
    <scope>NUCLEOTIDE SEQUENCE</scope>
    <source>
        <strain evidence="3">H3</strain>
        <tissue evidence="3">Leaf</tissue>
    </source>
</reference>
<dbReference type="GO" id="GO:0003723">
    <property type="term" value="F:RNA binding"/>
    <property type="evidence" value="ECO:0007669"/>
    <property type="project" value="InterPro"/>
</dbReference>
<dbReference type="PROSITE" id="PS51375">
    <property type="entry name" value="PPR"/>
    <property type="match status" value="3"/>
</dbReference>
<dbReference type="InterPro" id="IPR002885">
    <property type="entry name" value="PPR_rpt"/>
</dbReference>
<name>A0A9D4UM76_ADICA</name>
<sequence length="595" mass="65722">MCGSMLEAEQTFFRLPKDDSCTWSAIILAHTKFGCAEHALKLYNGMHKREVEPADYAFNAALQACSSITTFNQGSIIHSHIVERSLESDVCLANTLINMYAKCGSLEDALCIFNNVSKPGIVAWSSIISGCLQGLFSTAYWLLCASEAYKVFWMLPRRHIQPWNAIITGSLQHGHFEDAISYFEGMQLEKVVADNTTYTSIIKACSDDNQVDMGALLFSLIIESSDHLNEVVGNALVSMYVKCGSLTDACRLFANLSKPDVVAWSAIVAGHVLHGFGQEALKFYCQMQLDGKESDNVTFLSALKACSLISALNQGRLIHVQVIDSEWASDVQVGNSLIDMYSKCGSLHDTLTVFYNLPTKTVITWNAVIAGLGHNNEYHRALEFFKVMQQEGLKPNDATFASLLSACNRLGLVHEGRLLFESLSLNHGVTPKVDHYVCLMECMSRAGWLTDAVNLVSILPFAPNLVTWTSLLSISKACGGLQFGKQASDSLITIDGNYASGYALMANFFADVNLLEDASNMQMLRKHAKAWKKPGQAFIEVNGKVYGFTVHDQSQHNDRNFSLKLQRLLGCLRKEDHMPFLDLVLCESCDRSGDS</sequence>
<organism evidence="3 4">
    <name type="scientific">Adiantum capillus-veneris</name>
    <name type="common">Maidenhair fern</name>
    <dbReference type="NCBI Taxonomy" id="13818"/>
    <lineage>
        <taxon>Eukaryota</taxon>
        <taxon>Viridiplantae</taxon>
        <taxon>Streptophyta</taxon>
        <taxon>Embryophyta</taxon>
        <taxon>Tracheophyta</taxon>
        <taxon>Polypodiopsida</taxon>
        <taxon>Polypodiidae</taxon>
        <taxon>Polypodiales</taxon>
        <taxon>Pteridineae</taxon>
        <taxon>Pteridaceae</taxon>
        <taxon>Vittarioideae</taxon>
        <taxon>Adiantum</taxon>
    </lineage>
</organism>
<dbReference type="Proteomes" id="UP000886520">
    <property type="component" value="Chromosome 14"/>
</dbReference>
<proteinExistence type="predicted"/>
<dbReference type="NCBIfam" id="TIGR00756">
    <property type="entry name" value="PPR"/>
    <property type="match status" value="3"/>
</dbReference>
<keyword evidence="4" id="KW-1185">Reference proteome</keyword>
<comment type="caution">
    <text evidence="3">The sequence shown here is derived from an EMBL/GenBank/DDBJ whole genome shotgun (WGS) entry which is preliminary data.</text>
</comment>
<dbReference type="GO" id="GO:0009451">
    <property type="term" value="P:RNA modification"/>
    <property type="evidence" value="ECO:0007669"/>
    <property type="project" value="InterPro"/>
</dbReference>
<dbReference type="FunFam" id="1.25.40.10:FF:000090">
    <property type="entry name" value="Pentatricopeptide repeat-containing protein, chloroplastic"/>
    <property type="match status" value="1"/>
</dbReference>
<protein>
    <recommendedName>
        <fullName evidence="5">Pentatricopeptide repeat-containing protein</fullName>
    </recommendedName>
</protein>
<dbReference type="InterPro" id="IPR046960">
    <property type="entry name" value="PPR_At4g14850-like_plant"/>
</dbReference>
<keyword evidence="1" id="KW-0677">Repeat</keyword>
<feature type="repeat" description="PPR" evidence="2">
    <location>
        <begin position="361"/>
        <end position="395"/>
    </location>
</feature>
<feature type="repeat" description="PPR" evidence="2">
    <location>
        <begin position="89"/>
        <end position="123"/>
    </location>
</feature>
<evidence type="ECO:0000256" key="1">
    <source>
        <dbReference type="ARBA" id="ARBA00022737"/>
    </source>
</evidence>
<evidence type="ECO:0000313" key="4">
    <source>
        <dbReference type="Proteomes" id="UP000886520"/>
    </source>
</evidence>
<dbReference type="Gene3D" id="1.25.40.10">
    <property type="entry name" value="Tetratricopeptide repeat domain"/>
    <property type="match status" value="4"/>
</dbReference>
<accession>A0A9D4UM76</accession>
<dbReference type="EMBL" id="JABFUD020000014">
    <property type="protein sequence ID" value="KAI5070431.1"/>
    <property type="molecule type" value="Genomic_DNA"/>
</dbReference>
<evidence type="ECO:0000313" key="3">
    <source>
        <dbReference type="EMBL" id="KAI5070431.1"/>
    </source>
</evidence>
<dbReference type="AlphaFoldDB" id="A0A9D4UM76"/>
<gene>
    <name evidence="3" type="ORF">GOP47_0014774</name>
</gene>
<dbReference type="Pfam" id="PF01535">
    <property type="entry name" value="PPR"/>
    <property type="match status" value="3"/>
</dbReference>
<evidence type="ECO:0008006" key="5">
    <source>
        <dbReference type="Google" id="ProtNLM"/>
    </source>
</evidence>
<feature type="repeat" description="PPR" evidence="2">
    <location>
        <begin position="19"/>
        <end position="53"/>
    </location>
</feature>
<dbReference type="PANTHER" id="PTHR47926">
    <property type="entry name" value="PENTATRICOPEPTIDE REPEAT-CONTAINING PROTEIN"/>
    <property type="match status" value="1"/>
</dbReference>
<evidence type="ECO:0000256" key="2">
    <source>
        <dbReference type="PROSITE-ProRule" id="PRU00708"/>
    </source>
</evidence>
<dbReference type="PANTHER" id="PTHR47926:SF533">
    <property type="entry name" value="DYW DOMAIN-CONTAINING PROTEIN"/>
    <property type="match status" value="1"/>
</dbReference>